<gene>
    <name evidence="2" type="ORF">Ga0061065_10822</name>
</gene>
<evidence type="ECO:0000256" key="1">
    <source>
        <dbReference type="SAM" id="MobiDB-lite"/>
    </source>
</evidence>
<dbReference type="EMBL" id="CYHG01000008">
    <property type="protein sequence ID" value="CUB04711.1"/>
    <property type="molecule type" value="Genomic_DNA"/>
</dbReference>
<dbReference type="STRING" id="1137284.GCA_001418205_02544"/>
<dbReference type="InterPro" id="IPR038627">
    <property type="entry name" value="YebG-like_sf"/>
</dbReference>
<evidence type="ECO:0000313" key="2">
    <source>
        <dbReference type="EMBL" id="CUB04711.1"/>
    </source>
</evidence>
<dbReference type="GO" id="GO:0003677">
    <property type="term" value="F:DNA binding"/>
    <property type="evidence" value="ECO:0007669"/>
    <property type="project" value="UniProtKB-KW"/>
</dbReference>
<reference evidence="3" key="1">
    <citation type="submission" date="2015-08" db="EMBL/GenBank/DDBJ databases">
        <authorList>
            <person name="Varghese N."/>
        </authorList>
    </citation>
    <scope>NUCLEOTIDE SEQUENCE [LARGE SCALE GENOMIC DNA]</scope>
    <source>
        <strain evidence="3">JCM 18476</strain>
    </source>
</reference>
<dbReference type="OrthoDB" id="6415307at2"/>
<dbReference type="Proteomes" id="UP000182769">
    <property type="component" value="Unassembled WGS sequence"/>
</dbReference>
<sequence>MPVVIKYVVERNGVEKMTFSSKAEADHYDKLLETAENLEDLLQSSGVMEDDQLTSKLAMYLAENKEELLEALGNKRKKMAKKAPEKANTKTNSKATQANGDLVDDLIIEPDETSYLEESSDDYSSDDSIDYNKDEIYGESDAA</sequence>
<organism evidence="2 3">
    <name type="scientific">Marinomonas fungiae</name>
    <dbReference type="NCBI Taxonomy" id="1137284"/>
    <lineage>
        <taxon>Bacteria</taxon>
        <taxon>Pseudomonadati</taxon>
        <taxon>Pseudomonadota</taxon>
        <taxon>Gammaproteobacteria</taxon>
        <taxon>Oceanospirillales</taxon>
        <taxon>Oceanospirillaceae</taxon>
        <taxon>Marinomonas</taxon>
    </lineage>
</organism>
<dbReference type="Pfam" id="PF07130">
    <property type="entry name" value="YebG"/>
    <property type="match status" value="1"/>
</dbReference>
<name>A0A0K6INP7_9GAMM</name>
<feature type="compositionally biased region" description="Acidic residues" evidence="1">
    <location>
        <begin position="102"/>
        <end position="129"/>
    </location>
</feature>
<keyword evidence="3" id="KW-1185">Reference proteome</keyword>
<dbReference type="RefSeq" id="WP_072242109.1">
    <property type="nucleotide sequence ID" value="NZ_CYHG01000008.1"/>
</dbReference>
<protein>
    <submittedName>
        <fullName evidence="2">DsDNA-binding SOS-regulon protein, induction by DNA damage requires cAMP</fullName>
    </submittedName>
</protein>
<dbReference type="Gene3D" id="1.10.10.710">
    <property type="entry name" value="PSPTO_1197 like"/>
    <property type="match status" value="1"/>
</dbReference>
<feature type="region of interest" description="Disordered" evidence="1">
    <location>
        <begin position="75"/>
        <end position="143"/>
    </location>
</feature>
<evidence type="ECO:0000313" key="3">
    <source>
        <dbReference type="Proteomes" id="UP000182769"/>
    </source>
</evidence>
<feature type="compositionally biased region" description="Polar residues" evidence="1">
    <location>
        <begin position="89"/>
        <end position="99"/>
    </location>
</feature>
<keyword evidence="2" id="KW-0238">DNA-binding</keyword>
<accession>A0A0K6INP7</accession>
<proteinExistence type="predicted"/>
<dbReference type="InterPro" id="IPR009813">
    <property type="entry name" value="Uncharacterised_YebG"/>
</dbReference>
<dbReference type="AlphaFoldDB" id="A0A0K6INP7"/>